<dbReference type="PANTHER" id="PTHR37344:SF1">
    <property type="entry name" value="SMALL INTEGRAL MEMBRANE PROTEIN 5"/>
    <property type="match status" value="1"/>
</dbReference>
<keyword evidence="3 5" id="KW-1133">Transmembrane helix</keyword>
<evidence type="ECO:0000256" key="2">
    <source>
        <dbReference type="ARBA" id="ARBA00022692"/>
    </source>
</evidence>
<protein>
    <recommendedName>
        <fullName evidence="8">Small integral membrane protein 5</fullName>
    </recommendedName>
</protein>
<evidence type="ECO:0000313" key="7">
    <source>
        <dbReference type="Proteomes" id="UP001591681"/>
    </source>
</evidence>
<keyword evidence="2 5" id="KW-0812">Transmembrane</keyword>
<dbReference type="InterPro" id="IPR031671">
    <property type="entry name" value="SMIM5/18/22"/>
</dbReference>
<evidence type="ECO:0000256" key="5">
    <source>
        <dbReference type="SAM" id="Phobius"/>
    </source>
</evidence>
<dbReference type="EMBL" id="JBHFQA010000003">
    <property type="protein sequence ID" value="KAL2101837.1"/>
    <property type="molecule type" value="Genomic_DNA"/>
</dbReference>
<dbReference type="GO" id="GO:0016020">
    <property type="term" value="C:membrane"/>
    <property type="evidence" value="ECO:0007669"/>
    <property type="project" value="UniProtKB-SubCell"/>
</dbReference>
<dbReference type="CDD" id="cd20254">
    <property type="entry name" value="CASIMO1_SMIM5"/>
    <property type="match status" value="1"/>
</dbReference>
<keyword evidence="7" id="KW-1185">Reference proteome</keyword>
<reference evidence="6 7" key="1">
    <citation type="submission" date="2024-09" db="EMBL/GenBank/DDBJ databases">
        <title>A chromosome-level genome assembly of Gray's grenadier anchovy, Coilia grayii.</title>
        <authorList>
            <person name="Fu Z."/>
        </authorList>
    </citation>
    <scope>NUCLEOTIDE SEQUENCE [LARGE SCALE GENOMIC DNA]</scope>
    <source>
        <strain evidence="6">G4</strain>
        <tissue evidence="6">Muscle</tissue>
    </source>
</reference>
<dbReference type="Proteomes" id="UP001591681">
    <property type="component" value="Unassembled WGS sequence"/>
</dbReference>
<accession>A0ABD1KRS3</accession>
<proteinExistence type="predicted"/>
<dbReference type="AlphaFoldDB" id="A0ABD1KRS3"/>
<name>A0ABD1KRS3_9TELE</name>
<dbReference type="PANTHER" id="PTHR37344">
    <property type="entry name" value="SMALL INTEGRAL MEMBRANE PROTEIN 5"/>
    <property type="match status" value="1"/>
</dbReference>
<feature type="transmembrane region" description="Helical" evidence="5">
    <location>
        <begin position="29"/>
        <end position="55"/>
    </location>
</feature>
<evidence type="ECO:0000256" key="1">
    <source>
        <dbReference type="ARBA" id="ARBA00004167"/>
    </source>
</evidence>
<keyword evidence="4 5" id="KW-0472">Membrane</keyword>
<dbReference type="InterPro" id="IPR047133">
    <property type="entry name" value="SMIM5"/>
</dbReference>
<evidence type="ECO:0000313" key="6">
    <source>
        <dbReference type="EMBL" id="KAL2101837.1"/>
    </source>
</evidence>
<feature type="transmembrane region" description="Helical" evidence="5">
    <location>
        <begin position="108"/>
        <end position="133"/>
    </location>
</feature>
<gene>
    <name evidence="6" type="ORF">ACEWY4_003598</name>
</gene>
<sequence length="153" mass="17269">MEVKEEVLDILQRVWAKLQGLPEANSLEIGAFFILILFVATFLMLIVLSCIHCCWDRLKTRRAEFPSKLLELRSASMNMESVPKPPVQDASPLDWAEWGWQRLQSQPWALGGAVVIAVLFVVFVAMIIFAMSYGCCCSSGSTRQYKKNRNGVL</sequence>
<comment type="caution">
    <text evidence="6">The sequence shown here is derived from an EMBL/GenBank/DDBJ whole genome shotgun (WGS) entry which is preliminary data.</text>
</comment>
<dbReference type="Pfam" id="PF15831">
    <property type="entry name" value="SMIM5_18_22"/>
    <property type="match status" value="1"/>
</dbReference>
<evidence type="ECO:0000256" key="4">
    <source>
        <dbReference type="ARBA" id="ARBA00023136"/>
    </source>
</evidence>
<organism evidence="6 7">
    <name type="scientific">Coilia grayii</name>
    <name type="common">Gray's grenadier anchovy</name>
    <dbReference type="NCBI Taxonomy" id="363190"/>
    <lineage>
        <taxon>Eukaryota</taxon>
        <taxon>Metazoa</taxon>
        <taxon>Chordata</taxon>
        <taxon>Craniata</taxon>
        <taxon>Vertebrata</taxon>
        <taxon>Euteleostomi</taxon>
        <taxon>Actinopterygii</taxon>
        <taxon>Neopterygii</taxon>
        <taxon>Teleostei</taxon>
        <taxon>Clupei</taxon>
        <taxon>Clupeiformes</taxon>
        <taxon>Clupeoidei</taxon>
        <taxon>Engraulidae</taxon>
        <taxon>Coilinae</taxon>
        <taxon>Coilia</taxon>
    </lineage>
</organism>
<evidence type="ECO:0008006" key="8">
    <source>
        <dbReference type="Google" id="ProtNLM"/>
    </source>
</evidence>
<comment type="subcellular location">
    <subcellularLocation>
        <location evidence="1">Membrane</location>
        <topology evidence="1">Single-pass membrane protein</topology>
    </subcellularLocation>
</comment>
<evidence type="ECO:0000256" key="3">
    <source>
        <dbReference type="ARBA" id="ARBA00022989"/>
    </source>
</evidence>